<name>Q0UCA4_PHANO</name>
<evidence type="ECO:0000313" key="1">
    <source>
        <dbReference type="EMBL" id="EAT82004.1"/>
    </source>
</evidence>
<protein>
    <submittedName>
        <fullName evidence="1">Uncharacterized protein</fullName>
    </submittedName>
</protein>
<dbReference type="InParanoid" id="Q0UCA4"/>
<dbReference type="EMBL" id="CH445341">
    <property type="protein sequence ID" value="EAT82004.1"/>
    <property type="molecule type" value="Genomic_DNA"/>
</dbReference>
<dbReference type="Proteomes" id="UP000001055">
    <property type="component" value="Unassembled WGS sequence"/>
</dbReference>
<reference evidence="2" key="1">
    <citation type="journal article" date="2007" name="Plant Cell">
        <title>Dothideomycete-plant interactions illuminated by genome sequencing and EST analysis of the wheat pathogen Stagonospora nodorum.</title>
        <authorList>
            <person name="Hane J.K."/>
            <person name="Lowe R.G."/>
            <person name="Solomon P.S."/>
            <person name="Tan K.C."/>
            <person name="Schoch C.L."/>
            <person name="Spatafora J.W."/>
            <person name="Crous P.W."/>
            <person name="Kodira C."/>
            <person name="Birren B.W."/>
            <person name="Galagan J.E."/>
            <person name="Torriani S.F."/>
            <person name="McDonald B.A."/>
            <person name="Oliver R.P."/>
        </authorList>
    </citation>
    <scope>NUCLEOTIDE SEQUENCE [LARGE SCALE GENOMIC DNA]</scope>
    <source>
        <strain evidence="2">SN15 / ATCC MYA-4574 / FGSC 10173</strain>
    </source>
</reference>
<dbReference type="GeneID" id="5977782"/>
<evidence type="ECO:0000313" key="2">
    <source>
        <dbReference type="Proteomes" id="UP000001055"/>
    </source>
</evidence>
<gene>
    <name evidence="1" type="ORF">SNOG_10610</name>
</gene>
<dbReference type="AlphaFoldDB" id="Q0UCA4"/>
<proteinExistence type="predicted"/>
<dbReference type="KEGG" id="pno:SNOG_10610"/>
<organism evidence="1 2">
    <name type="scientific">Phaeosphaeria nodorum (strain SN15 / ATCC MYA-4574 / FGSC 10173)</name>
    <name type="common">Glume blotch fungus</name>
    <name type="synonym">Parastagonospora nodorum</name>
    <dbReference type="NCBI Taxonomy" id="321614"/>
    <lineage>
        <taxon>Eukaryota</taxon>
        <taxon>Fungi</taxon>
        <taxon>Dikarya</taxon>
        <taxon>Ascomycota</taxon>
        <taxon>Pezizomycotina</taxon>
        <taxon>Dothideomycetes</taxon>
        <taxon>Pleosporomycetidae</taxon>
        <taxon>Pleosporales</taxon>
        <taxon>Pleosporineae</taxon>
        <taxon>Phaeosphaeriaceae</taxon>
        <taxon>Parastagonospora</taxon>
    </lineage>
</organism>
<sequence length="73" mass="8524">MAAALVTQQALQLLQVPTPFKPSYEALRYLMFRLISTGCRLDIPWRDDEYYPKPPRVGYTTPRTRGFALVDYR</sequence>
<accession>Q0UCA4</accession>
<dbReference type="RefSeq" id="XP_001800875.1">
    <property type="nucleotide sequence ID" value="XM_001800823.1"/>
</dbReference>